<evidence type="ECO:0000313" key="1">
    <source>
        <dbReference type="EMBL" id="GBE87739.1"/>
    </source>
</evidence>
<proteinExistence type="predicted"/>
<keyword evidence="2" id="KW-1185">Reference proteome</keyword>
<organism evidence="1 2">
    <name type="scientific">Sparassis crispa</name>
    <dbReference type="NCBI Taxonomy" id="139825"/>
    <lineage>
        <taxon>Eukaryota</taxon>
        <taxon>Fungi</taxon>
        <taxon>Dikarya</taxon>
        <taxon>Basidiomycota</taxon>
        <taxon>Agaricomycotina</taxon>
        <taxon>Agaricomycetes</taxon>
        <taxon>Polyporales</taxon>
        <taxon>Sparassidaceae</taxon>
        <taxon>Sparassis</taxon>
    </lineage>
</organism>
<dbReference type="GeneID" id="38784656"/>
<dbReference type="RefSeq" id="XP_027618652.1">
    <property type="nucleotide sequence ID" value="XM_027762851.1"/>
</dbReference>
<evidence type="ECO:0000313" key="2">
    <source>
        <dbReference type="Proteomes" id="UP000287166"/>
    </source>
</evidence>
<dbReference type="EMBL" id="BFAD01000011">
    <property type="protein sequence ID" value="GBE87739.1"/>
    <property type="molecule type" value="Genomic_DNA"/>
</dbReference>
<dbReference type="InParanoid" id="A0A401H032"/>
<gene>
    <name evidence="1" type="ORF">SCP_1104160</name>
</gene>
<accession>A0A401H032</accession>
<protein>
    <submittedName>
        <fullName evidence="1">Uncharacterized protein</fullName>
    </submittedName>
</protein>
<dbReference type="Proteomes" id="UP000287166">
    <property type="component" value="Unassembled WGS sequence"/>
</dbReference>
<comment type="caution">
    <text evidence="1">The sequence shown here is derived from an EMBL/GenBank/DDBJ whole genome shotgun (WGS) entry which is preliminary data.</text>
</comment>
<name>A0A401H032_9APHY</name>
<reference evidence="1 2" key="1">
    <citation type="journal article" date="2018" name="Sci. Rep.">
        <title>Genome sequence of the cauliflower mushroom Sparassis crispa (Hanabiratake) and its association with beneficial usage.</title>
        <authorList>
            <person name="Kiyama R."/>
            <person name="Furutani Y."/>
            <person name="Kawaguchi K."/>
            <person name="Nakanishi T."/>
        </authorList>
    </citation>
    <scope>NUCLEOTIDE SEQUENCE [LARGE SCALE GENOMIC DNA]</scope>
</reference>
<dbReference type="AlphaFoldDB" id="A0A401H032"/>
<sequence>MLRKMASRPRHMYLNIVWSSDGLSLGVLENFTECLQTFELLDGFLDLPGESEPSRTWPHVQSLHLADSITSIAMSHISLAFPNTRSFKCSATCSFAPQSPSHWAYLDEAEAPTCAPLIFPIRRLVLLDSGEEAMLAIVRHTSPVVLICSAFPEFFADVPPVAPDLKYLTIDSPGMNGEVSDIKSMSVLIARSLCTLPLVALSFRYKQRRFSTPIPMPTLKDIAQEVAAELPTLNYIHFDVRISRSKKKRIQQWYYVTLRQDGLAHMRSLNEQESGILKQRLDKLDRT</sequence>